<proteinExistence type="predicted"/>
<keyword evidence="3" id="KW-1185">Reference proteome</keyword>
<dbReference type="EMBL" id="JAYMYS010000002">
    <property type="protein sequence ID" value="KAK7406424.1"/>
    <property type="molecule type" value="Genomic_DNA"/>
</dbReference>
<name>A0AAN9SX87_PSOTE</name>
<evidence type="ECO:0000313" key="3">
    <source>
        <dbReference type="Proteomes" id="UP001386955"/>
    </source>
</evidence>
<comment type="caution">
    <text evidence="2">The sequence shown here is derived from an EMBL/GenBank/DDBJ whole genome shotgun (WGS) entry which is preliminary data.</text>
</comment>
<reference evidence="2 3" key="1">
    <citation type="submission" date="2024-01" db="EMBL/GenBank/DDBJ databases">
        <title>The genomes of 5 underutilized Papilionoideae crops provide insights into root nodulation and disease resistanc.</title>
        <authorList>
            <person name="Jiang F."/>
        </authorList>
    </citation>
    <scope>NUCLEOTIDE SEQUENCE [LARGE SCALE GENOMIC DNA]</scope>
    <source>
        <strain evidence="2">DUOXIRENSHENG_FW03</strain>
        <tissue evidence="2">Leaves</tissue>
    </source>
</reference>
<feature type="region of interest" description="Disordered" evidence="1">
    <location>
        <begin position="156"/>
        <end position="178"/>
    </location>
</feature>
<dbReference type="Proteomes" id="UP001386955">
    <property type="component" value="Unassembled WGS sequence"/>
</dbReference>
<gene>
    <name evidence="2" type="ORF">VNO78_08048</name>
</gene>
<organism evidence="2 3">
    <name type="scientific">Psophocarpus tetragonolobus</name>
    <name type="common">Winged bean</name>
    <name type="synonym">Dolichos tetragonolobus</name>
    <dbReference type="NCBI Taxonomy" id="3891"/>
    <lineage>
        <taxon>Eukaryota</taxon>
        <taxon>Viridiplantae</taxon>
        <taxon>Streptophyta</taxon>
        <taxon>Embryophyta</taxon>
        <taxon>Tracheophyta</taxon>
        <taxon>Spermatophyta</taxon>
        <taxon>Magnoliopsida</taxon>
        <taxon>eudicotyledons</taxon>
        <taxon>Gunneridae</taxon>
        <taxon>Pentapetalae</taxon>
        <taxon>rosids</taxon>
        <taxon>fabids</taxon>
        <taxon>Fabales</taxon>
        <taxon>Fabaceae</taxon>
        <taxon>Papilionoideae</taxon>
        <taxon>50 kb inversion clade</taxon>
        <taxon>NPAAA clade</taxon>
        <taxon>indigoferoid/millettioid clade</taxon>
        <taxon>Phaseoleae</taxon>
        <taxon>Psophocarpus</taxon>
    </lineage>
</organism>
<accession>A0AAN9SX87</accession>
<evidence type="ECO:0000313" key="2">
    <source>
        <dbReference type="EMBL" id="KAK7406424.1"/>
    </source>
</evidence>
<evidence type="ECO:0000256" key="1">
    <source>
        <dbReference type="SAM" id="MobiDB-lite"/>
    </source>
</evidence>
<protein>
    <submittedName>
        <fullName evidence="2">Uncharacterized protein</fullName>
    </submittedName>
</protein>
<dbReference type="AlphaFoldDB" id="A0AAN9SX87"/>
<sequence>MNGGGGSVDSGATGSEEIWWLYRSHDGAESGREEIWGWWLLGLSDEEDIWWLYRNHGGVGMGRRLRVFLGARVRSGFDLEKVAGRRSGLVVVGFVWQRGDLGARVRSGSDLEKVAGRRSGLVVVGFVWRRGDLGWWFNRNRGGAVSLSLRRYRKGAMETQKTREGTNQQRKSAEDQGEPYLELSSTTFYHA</sequence>